<proteinExistence type="predicted"/>
<dbReference type="AlphaFoldDB" id="A0AAW0G007"/>
<feature type="compositionally biased region" description="Basic and acidic residues" evidence="1">
    <location>
        <begin position="90"/>
        <end position="109"/>
    </location>
</feature>
<organism evidence="2 3">
    <name type="scientific">Cerrena zonata</name>
    <dbReference type="NCBI Taxonomy" id="2478898"/>
    <lineage>
        <taxon>Eukaryota</taxon>
        <taxon>Fungi</taxon>
        <taxon>Dikarya</taxon>
        <taxon>Basidiomycota</taxon>
        <taxon>Agaricomycotina</taxon>
        <taxon>Agaricomycetes</taxon>
        <taxon>Polyporales</taxon>
        <taxon>Cerrenaceae</taxon>
        <taxon>Cerrena</taxon>
    </lineage>
</organism>
<gene>
    <name evidence="2" type="ORF">QCA50_013515</name>
</gene>
<evidence type="ECO:0000256" key="1">
    <source>
        <dbReference type="SAM" id="MobiDB-lite"/>
    </source>
</evidence>
<dbReference type="Proteomes" id="UP001385951">
    <property type="component" value="Unassembled WGS sequence"/>
</dbReference>
<reference evidence="2 3" key="1">
    <citation type="submission" date="2022-09" db="EMBL/GenBank/DDBJ databases">
        <authorList>
            <person name="Palmer J.M."/>
        </authorList>
    </citation>
    <scope>NUCLEOTIDE SEQUENCE [LARGE SCALE GENOMIC DNA]</scope>
    <source>
        <strain evidence="2 3">DSM 7382</strain>
    </source>
</reference>
<keyword evidence="3" id="KW-1185">Reference proteome</keyword>
<evidence type="ECO:0000313" key="2">
    <source>
        <dbReference type="EMBL" id="KAK7683253.1"/>
    </source>
</evidence>
<evidence type="ECO:0000313" key="3">
    <source>
        <dbReference type="Proteomes" id="UP001385951"/>
    </source>
</evidence>
<feature type="region of interest" description="Disordered" evidence="1">
    <location>
        <begin position="68"/>
        <end position="110"/>
    </location>
</feature>
<name>A0AAW0G007_9APHY</name>
<protein>
    <submittedName>
        <fullName evidence="2">Uncharacterized protein</fullName>
    </submittedName>
</protein>
<comment type="caution">
    <text evidence="2">The sequence shown here is derived from an EMBL/GenBank/DDBJ whole genome shotgun (WGS) entry which is preliminary data.</text>
</comment>
<dbReference type="EMBL" id="JASBNA010000031">
    <property type="protein sequence ID" value="KAK7683253.1"/>
    <property type="molecule type" value="Genomic_DNA"/>
</dbReference>
<sequence>MEGNPDLIAQAALLAQTGQPAFSFTHYPSGQPGGPYMGQPAPPGFYAYPNVYQGAQLPTVSAPSTVPLFSTSVTNDEDRLNKPTKRGRRDHSEDDSSPRRSRTRDDKTLHPKFMALLERLQSDVLSLRQLIKDNDTRTQDNLHSAVDFIEGRIHKLAGHMEEVIDTRFRTVMNRFEPNKPKNQNNQANALNPLAELSQWAVLHPNDLGEASAQPVVGEIIKKTSDALKPPGWNCSKLEDWITFHRQHPTFRLWGVPVAPNHHPSMPHLLAQNVAKAYAPSRTRGNQSYFKAFSILFVQYDWSQLNQLLATTYTPNRSGGTTVERFPLANDEAHLLITSNDIMQHLVRCGIRDITYPAYQAIRLFSQQWLADYQVTTTTQGHPTKGLGVTTTSTEPIAEQSGTTTATVPGTILADVDIAMEPTTVVPTELSKST</sequence>
<accession>A0AAW0G007</accession>